<feature type="domain" description="Glycosyltransferase 2-like" evidence="1">
    <location>
        <begin position="16"/>
        <end position="143"/>
    </location>
</feature>
<dbReference type="Gene3D" id="3.90.550.10">
    <property type="entry name" value="Spore Coat Polysaccharide Biosynthesis Protein SpsA, Chain A"/>
    <property type="match status" value="1"/>
</dbReference>
<proteinExistence type="predicted"/>
<accession>A0A4Q5HGX4</accession>
<reference evidence="2 3" key="1">
    <citation type="journal article" date="2019" name="Science, e1252229">
        <title>Invertible promoters mediate bacterial phase variation, antibiotic resistance, and host adaptation in the gut.</title>
        <authorList>
            <person name="Jiang X."/>
            <person name="Hall A.B."/>
            <person name="Arthur T.D."/>
            <person name="Plichta D.R."/>
            <person name="Covington C.T."/>
            <person name="Poyet M."/>
            <person name="Crothers J."/>
            <person name="Moses P.L."/>
            <person name="Tolonen A.C."/>
            <person name="Vlamakis H."/>
            <person name="Alm E.J."/>
            <person name="Xavier R.J."/>
        </authorList>
    </citation>
    <scope>NUCLEOTIDE SEQUENCE [LARGE SCALE GENOMIC DNA]</scope>
    <source>
        <strain evidence="3">bf_0095</strain>
    </source>
</reference>
<dbReference type="CDD" id="cd00761">
    <property type="entry name" value="Glyco_tranf_GTA_type"/>
    <property type="match status" value="1"/>
</dbReference>
<organism evidence="2 3">
    <name type="scientific">Bacteroides intestinalis</name>
    <dbReference type="NCBI Taxonomy" id="329854"/>
    <lineage>
        <taxon>Bacteria</taxon>
        <taxon>Pseudomonadati</taxon>
        <taxon>Bacteroidota</taxon>
        <taxon>Bacteroidia</taxon>
        <taxon>Bacteroidales</taxon>
        <taxon>Bacteroidaceae</taxon>
        <taxon>Bacteroides</taxon>
    </lineage>
</organism>
<dbReference type="Proteomes" id="UP000291191">
    <property type="component" value="Unassembled WGS sequence"/>
</dbReference>
<dbReference type="OrthoDB" id="6307329at2"/>
<dbReference type="GO" id="GO:0016740">
    <property type="term" value="F:transferase activity"/>
    <property type="evidence" value="ECO:0007669"/>
    <property type="project" value="UniProtKB-KW"/>
</dbReference>
<dbReference type="RefSeq" id="WP_117693309.1">
    <property type="nucleotide sequence ID" value="NZ_QSPF01000027.1"/>
</dbReference>
<dbReference type="Pfam" id="PF00535">
    <property type="entry name" value="Glycos_transf_2"/>
    <property type="match status" value="1"/>
</dbReference>
<dbReference type="PANTHER" id="PTHR43685:SF2">
    <property type="entry name" value="GLYCOSYLTRANSFERASE 2-LIKE DOMAIN-CONTAINING PROTEIN"/>
    <property type="match status" value="1"/>
</dbReference>
<dbReference type="InterPro" id="IPR029044">
    <property type="entry name" value="Nucleotide-diphossugar_trans"/>
</dbReference>
<evidence type="ECO:0000313" key="2">
    <source>
        <dbReference type="EMBL" id="RYT80799.1"/>
    </source>
</evidence>
<dbReference type="PANTHER" id="PTHR43685">
    <property type="entry name" value="GLYCOSYLTRANSFERASE"/>
    <property type="match status" value="1"/>
</dbReference>
<dbReference type="AlphaFoldDB" id="A0A4Q5HGX4"/>
<dbReference type="EMBL" id="RCXO01000009">
    <property type="protein sequence ID" value="RYT80799.1"/>
    <property type="molecule type" value="Genomic_DNA"/>
</dbReference>
<dbReference type="InterPro" id="IPR050834">
    <property type="entry name" value="Glycosyltransf_2"/>
</dbReference>
<dbReference type="SUPFAM" id="SSF53448">
    <property type="entry name" value="Nucleotide-diphospho-sugar transferases"/>
    <property type="match status" value="1"/>
</dbReference>
<evidence type="ECO:0000259" key="1">
    <source>
        <dbReference type="Pfam" id="PF00535"/>
    </source>
</evidence>
<gene>
    <name evidence="2" type="ORF">EAJ06_08850</name>
</gene>
<keyword evidence="2" id="KW-0808">Transferase</keyword>
<dbReference type="InterPro" id="IPR001173">
    <property type="entry name" value="Glyco_trans_2-like"/>
</dbReference>
<keyword evidence="3" id="KW-1185">Reference proteome</keyword>
<sequence length="347" mass="41243">MNDLKKLKQLDMPIVSVIIPTYNTRQQLLDMVECMRTQTLQNWELIIVDDKSMDGSLEYIKSIITDERIKIVVRDREPKGSVVCRNIGFELASGKYVIHFDADDLISQKCLEDRTKYMEDHADIDFAIFRGKSFTDPDNKNLFSSNDKSWGVKKGDVIADFLRANYPFSVWNLIFRKKSVLSFLWDEKVKIYTDFSFIIPLLFSNLKYEFADNDSYDYFYRVEPNRNNMCTNFVSEEKCISTLYLFDKTIKILNTSIHNRFYKKKFLGLLELHFSRLLLNANDENIYSFICFVKQNFGYAVWIRFSILEKICRLFKKQNMKKILMYLFEAILFLKMDNIVYNIKKYV</sequence>
<protein>
    <submittedName>
        <fullName evidence="2">Glycosyltransferase</fullName>
    </submittedName>
</protein>
<evidence type="ECO:0000313" key="3">
    <source>
        <dbReference type="Proteomes" id="UP000291191"/>
    </source>
</evidence>
<name>A0A4Q5HGX4_9BACE</name>
<comment type="caution">
    <text evidence="2">The sequence shown here is derived from an EMBL/GenBank/DDBJ whole genome shotgun (WGS) entry which is preliminary data.</text>
</comment>